<evidence type="ECO:0000256" key="1">
    <source>
        <dbReference type="SAM" id="MobiDB-lite"/>
    </source>
</evidence>
<evidence type="ECO:0000313" key="2">
    <source>
        <dbReference type="EMBL" id="KAA1258306.1"/>
    </source>
</evidence>
<accession>A0A5B1CCM3</accession>
<dbReference type="OrthoDB" id="290218at2"/>
<protein>
    <submittedName>
        <fullName evidence="2">Uncharacterized protein</fullName>
    </submittedName>
</protein>
<comment type="caution">
    <text evidence="2">The sequence shown here is derived from an EMBL/GenBank/DDBJ whole genome shotgun (WGS) entry which is preliminary data.</text>
</comment>
<organism evidence="2 3">
    <name type="scientific">Rubripirellula obstinata</name>
    <dbReference type="NCBI Taxonomy" id="406547"/>
    <lineage>
        <taxon>Bacteria</taxon>
        <taxon>Pseudomonadati</taxon>
        <taxon>Planctomycetota</taxon>
        <taxon>Planctomycetia</taxon>
        <taxon>Pirellulales</taxon>
        <taxon>Pirellulaceae</taxon>
        <taxon>Rubripirellula</taxon>
    </lineage>
</organism>
<dbReference type="EMBL" id="VRLW01000001">
    <property type="protein sequence ID" value="KAA1258306.1"/>
    <property type="molecule type" value="Genomic_DNA"/>
</dbReference>
<proteinExistence type="predicted"/>
<reference evidence="2 3" key="1">
    <citation type="submission" date="2019-08" db="EMBL/GenBank/DDBJ databases">
        <title>Deep-cultivation of Planctomycetes and their phenomic and genomic characterization uncovers novel biology.</title>
        <authorList>
            <person name="Wiegand S."/>
            <person name="Jogler M."/>
            <person name="Boedeker C."/>
            <person name="Pinto D."/>
            <person name="Vollmers J."/>
            <person name="Rivas-Marin E."/>
            <person name="Kohn T."/>
            <person name="Peeters S.H."/>
            <person name="Heuer A."/>
            <person name="Rast P."/>
            <person name="Oberbeckmann S."/>
            <person name="Bunk B."/>
            <person name="Jeske O."/>
            <person name="Meyerdierks A."/>
            <person name="Storesund J.E."/>
            <person name="Kallscheuer N."/>
            <person name="Luecker S."/>
            <person name="Lage O.M."/>
            <person name="Pohl T."/>
            <person name="Merkel B.J."/>
            <person name="Hornburger P."/>
            <person name="Mueller R.-W."/>
            <person name="Bruemmer F."/>
            <person name="Labrenz M."/>
            <person name="Spormann A.M."/>
            <person name="Op Den Camp H."/>
            <person name="Overmann J."/>
            <person name="Amann R."/>
            <person name="Jetten M.S.M."/>
            <person name="Mascher T."/>
            <person name="Medema M.H."/>
            <person name="Devos D.P."/>
            <person name="Kaster A.-K."/>
            <person name="Ovreas L."/>
            <person name="Rohde M."/>
            <person name="Galperin M.Y."/>
            <person name="Jogler C."/>
        </authorList>
    </citation>
    <scope>NUCLEOTIDE SEQUENCE [LARGE SCALE GENOMIC DNA]</scope>
    <source>
        <strain evidence="2 3">LF1</strain>
    </source>
</reference>
<dbReference type="RefSeq" id="WP_068259287.1">
    <property type="nucleotide sequence ID" value="NZ_LWSK01000009.1"/>
</dbReference>
<gene>
    <name evidence="2" type="ORF">LF1_08220</name>
</gene>
<sequence length="100" mass="11010">MSCSRCNFYQPVPTSTALPRNQPFGECRRHPPEVVSKPFRRDASTQSAFPIVSENGWCGEFAERSAPLGDRATRTVNRKFDAAAHDDATRGPVTADAENV</sequence>
<dbReference type="Proteomes" id="UP000322699">
    <property type="component" value="Unassembled WGS sequence"/>
</dbReference>
<keyword evidence="3" id="KW-1185">Reference proteome</keyword>
<feature type="region of interest" description="Disordered" evidence="1">
    <location>
        <begin position="12"/>
        <end position="46"/>
    </location>
</feature>
<evidence type="ECO:0000313" key="3">
    <source>
        <dbReference type="Proteomes" id="UP000322699"/>
    </source>
</evidence>
<name>A0A5B1CCM3_9BACT</name>
<dbReference type="AlphaFoldDB" id="A0A5B1CCM3"/>